<keyword evidence="1" id="KW-0812">Transmembrane</keyword>
<organism evidence="2 3">
    <name type="scientific">Candidatus Enterococcus willemsii</name>
    <dbReference type="NCBI Taxonomy" id="1857215"/>
    <lineage>
        <taxon>Bacteria</taxon>
        <taxon>Bacillati</taxon>
        <taxon>Bacillota</taxon>
        <taxon>Bacilli</taxon>
        <taxon>Lactobacillales</taxon>
        <taxon>Enterococcaceae</taxon>
        <taxon>Enterococcus</taxon>
    </lineage>
</organism>
<evidence type="ECO:0000313" key="2">
    <source>
        <dbReference type="EMBL" id="KAF1306202.1"/>
    </source>
</evidence>
<protein>
    <recommendedName>
        <fullName evidence="4">DUF1189 domain-containing protein</fullName>
    </recommendedName>
</protein>
<dbReference type="Proteomes" id="UP000782705">
    <property type="component" value="Unassembled WGS sequence"/>
</dbReference>
<evidence type="ECO:0000256" key="1">
    <source>
        <dbReference type="SAM" id="Phobius"/>
    </source>
</evidence>
<sequence>MSIIQLAKYSISDFKKISQVKKMGFGKLFIYLLLLSVLSAIPITTQVISVFKDIQADGREIAEKIPDFSIKNGKLNTTNEGFIYQTNSIIFTFDPDGQRDTQDVAKDMLGNFLSVGLLTDQLVIVFPSSDVTSSIIGSNQLELPYTRISDLNGKTLRQVLGETSLPWWMILISFLVVAYPTLISMVFSVLVGTLFGNMYCLLRRIPNRFSDNFKITVASTTLPVIISMIISLFFPSFNVSSFIMLSTMFIFTQAVKNEHSTV</sequence>
<name>A0ABQ6Z2Z7_9ENTE</name>
<feature type="transmembrane region" description="Helical" evidence="1">
    <location>
        <begin position="167"/>
        <end position="195"/>
    </location>
</feature>
<evidence type="ECO:0000313" key="3">
    <source>
        <dbReference type="Proteomes" id="UP000782705"/>
    </source>
</evidence>
<reference evidence="2 3" key="1">
    <citation type="submission" date="2016-06" db="EMBL/GenBank/DDBJ databases">
        <title>Four novel species of enterococci isolated from chicken manure.</title>
        <authorList>
            <person name="Van Tyne D."/>
        </authorList>
    </citation>
    <scope>NUCLEOTIDE SEQUENCE [LARGE SCALE GENOMIC DNA]</scope>
    <source>
        <strain evidence="2 3">CU12B</strain>
    </source>
</reference>
<dbReference type="Pfam" id="PF06691">
    <property type="entry name" value="DUF1189"/>
    <property type="match status" value="1"/>
</dbReference>
<dbReference type="InterPro" id="IPR009574">
    <property type="entry name" value="DUF1189"/>
</dbReference>
<feature type="transmembrane region" description="Helical" evidence="1">
    <location>
        <begin position="215"/>
        <end position="233"/>
    </location>
</feature>
<feature type="transmembrane region" description="Helical" evidence="1">
    <location>
        <begin position="28"/>
        <end position="51"/>
    </location>
</feature>
<dbReference type="EMBL" id="MAEL01000002">
    <property type="protein sequence ID" value="KAF1306202.1"/>
    <property type="molecule type" value="Genomic_DNA"/>
</dbReference>
<accession>A0ABQ6Z2Z7</accession>
<keyword evidence="1" id="KW-1133">Transmembrane helix</keyword>
<keyword evidence="1" id="KW-0472">Membrane</keyword>
<dbReference type="RefSeq" id="WP_161900818.1">
    <property type="nucleotide sequence ID" value="NZ_MAEL01000002.1"/>
</dbReference>
<evidence type="ECO:0008006" key="4">
    <source>
        <dbReference type="Google" id="ProtNLM"/>
    </source>
</evidence>
<keyword evidence="3" id="KW-1185">Reference proteome</keyword>
<gene>
    <name evidence="2" type="ORF">BAU17_10985</name>
</gene>
<comment type="caution">
    <text evidence="2">The sequence shown here is derived from an EMBL/GenBank/DDBJ whole genome shotgun (WGS) entry which is preliminary data.</text>
</comment>
<proteinExistence type="predicted"/>